<accession>A0AAC9HU66</accession>
<gene>
    <name evidence="1" type="ORF">TL08_23070</name>
</gene>
<dbReference type="AlphaFoldDB" id="A0AAC9HU66"/>
<proteinExistence type="predicted"/>
<dbReference type="KEGG" id="ahm:TL08_23070"/>
<evidence type="ECO:0000313" key="1">
    <source>
        <dbReference type="EMBL" id="AOS65394.1"/>
    </source>
</evidence>
<keyword evidence="2" id="KW-1185">Reference proteome</keyword>
<protein>
    <submittedName>
        <fullName evidence="1">Uncharacterized protein</fullName>
    </submittedName>
</protein>
<organism evidence="1 2">
    <name type="scientific">Actinoalloteichus hymeniacidonis</name>
    <dbReference type="NCBI Taxonomy" id="340345"/>
    <lineage>
        <taxon>Bacteria</taxon>
        <taxon>Bacillati</taxon>
        <taxon>Actinomycetota</taxon>
        <taxon>Actinomycetes</taxon>
        <taxon>Pseudonocardiales</taxon>
        <taxon>Pseudonocardiaceae</taxon>
        <taxon>Actinoalloteichus</taxon>
    </lineage>
</organism>
<reference evidence="2" key="1">
    <citation type="submission" date="2016-03" db="EMBL/GenBank/DDBJ databases">
        <title>Complete genome sequence of the type strain Actinoalloteichus hymeniacidonis DSM 45092.</title>
        <authorList>
            <person name="Schaffert L."/>
            <person name="Albersmeier A."/>
            <person name="Winkler A."/>
            <person name="Kalinowski J."/>
            <person name="Zotchev S."/>
            <person name="Ruckert C."/>
        </authorList>
    </citation>
    <scope>NUCLEOTIDE SEQUENCE [LARGE SCALE GENOMIC DNA]</scope>
    <source>
        <strain evidence="2">HPA177(T) (DSM 45092(T))</strain>
    </source>
</reference>
<sequence length="84" mass="8928">MGGAGEVRAEILDIAGMLPIQRLIRQQENSSAIVAELVESWRGSEYPDAPQAVADLRHVGADLTAAIGALGRGAELLRDYSARL</sequence>
<dbReference type="Proteomes" id="UP000095210">
    <property type="component" value="Chromosome"/>
</dbReference>
<dbReference type="RefSeq" id="WP_157421262.1">
    <property type="nucleotide sequence ID" value="NZ_CP014859.1"/>
</dbReference>
<evidence type="ECO:0000313" key="2">
    <source>
        <dbReference type="Proteomes" id="UP000095210"/>
    </source>
</evidence>
<name>A0AAC9HU66_9PSEU</name>
<dbReference type="EMBL" id="CP014859">
    <property type="protein sequence ID" value="AOS65394.1"/>
    <property type="molecule type" value="Genomic_DNA"/>
</dbReference>